<dbReference type="Proteomes" id="UP000070700">
    <property type="component" value="Unassembled WGS sequence"/>
</dbReference>
<protein>
    <submittedName>
        <fullName evidence="2">Uncharacterized protein</fullName>
    </submittedName>
</protein>
<dbReference type="InParanoid" id="A0A194WZT3"/>
<dbReference type="AlphaFoldDB" id="A0A194WZT3"/>
<accession>A0A194WZT3</accession>
<dbReference type="GeneID" id="28823023"/>
<evidence type="ECO:0000256" key="1">
    <source>
        <dbReference type="SAM" id="Phobius"/>
    </source>
</evidence>
<reference evidence="2 3" key="1">
    <citation type="submission" date="2015-10" db="EMBL/GenBank/DDBJ databases">
        <title>Full genome of DAOMC 229536 Phialocephala scopiformis, a fungal endophyte of spruce producing the potent anti-insectan compound rugulosin.</title>
        <authorList>
            <consortium name="DOE Joint Genome Institute"/>
            <person name="Walker A.K."/>
            <person name="Frasz S.L."/>
            <person name="Seifert K.A."/>
            <person name="Miller J.D."/>
            <person name="Mondo S.J."/>
            <person name="Labutti K."/>
            <person name="Lipzen A."/>
            <person name="Dockter R."/>
            <person name="Kennedy M."/>
            <person name="Grigoriev I.V."/>
            <person name="Spatafora J.W."/>
        </authorList>
    </citation>
    <scope>NUCLEOTIDE SEQUENCE [LARGE SCALE GENOMIC DNA]</scope>
    <source>
        <strain evidence="2 3">CBS 120377</strain>
    </source>
</reference>
<proteinExistence type="predicted"/>
<name>A0A194WZT3_MOLSC</name>
<evidence type="ECO:0000313" key="3">
    <source>
        <dbReference type="Proteomes" id="UP000070700"/>
    </source>
</evidence>
<organism evidence="2 3">
    <name type="scientific">Mollisia scopiformis</name>
    <name type="common">Conifer needle endophyte fungus</name>
    <name type="synonym">Phialocephala scopiformis</name>
    <dbReference type="NCBI Taxonomy" id="149040"/>
    <lineage>
        <taxon>Eukaryota</taxon>
        <taxon>Fungi</taxon>
        <taxon>Dikarya</taxon>
        <taxon>Ascomycota</taxon>
        <taxon>Pezizomycotina</taxon>
        <taxon>Leotiomycetes</taxon>
        <taxon>Helotiales</taxon>
        <taxon>Mollisiaceae</taxon>
        <taxon>Mollisia</taxon>
    </lineage>
</organism>
<dbReference type="RefSeq" id="XP_018067806.1">
    <property type="nucleotide sequence ID" value="XM_018213297.1"/>
</dbReference>
<keyword evidence="1" id="KW-0472">Membrane</keyword>
<dbReference type="KEGG" id="psco:LY89DRAFT_672664"/>
<keyword evidence="1" id="KW-1133">Transmembrane helix</keyword>
<feature type="transmembrane region" description="Helical" evidence="1">
    <location>
        <begin position="12"/>
        <end position="34"/>
    </location>
</feature>
<gene>
    <name evidence="2" type="ORF">LY89DRAFT_672664</name>
</gene>
<dbReference type="EMBL" id="KQ947422">
    <property type="protein sequence ID" value="KUJ13451.1"/>
    <property type="molecule type" value="Genomic_DNA"/>
</dbReference>
<keyword evidence="3" id="KW-1185">Reference proteome</keyword>
<keyword evidence="1" id="KW-0812">Transmembrane</keyword>
<evidence type="ECO:0000313" key="2">
    <source>
        <dbReference type="EMBL" id="KUJ13451.1"/>
    </source>
</evidence>
<sequence>MASKRMLLNSGFFIRVLLSSCSLSPSYSIAYFFLNLIPTSQHIYSTPAIDLVFDSELLITISIAKKSIIVASRDALSGRYSQDQSSDPTTSTASSFDSQTLLLNASFDVFPKLPPEIRDEISVKRAATTCTYRHKFELLPVLLTGSLATGKLALPRLRYIHISVNEPDVDGDQPIATYPAVKIRTQVPGMLGACQHSRAIAFKYYIPQLHIRFDGSPINIDHETDIFAFESERTIPGFFGDDSRWNDEMEAFLGNIRKIMVRGRQLSFCVGIFFTVLKKVKHISLETESALTLGLSNTVGFKYNKTYDMLRQSWQVWGRSNEEFPTLHVVSSGKMDELVAAGRSVMGDSAD</sequence>